<dbReference type="InterPro" id="IPR040463">
    <property type="entry name" value="BAP29/BAP31_N"/>
</dbReference>
<comment type="caution">
    <text evidence="5">Lacks conserved residue(s) required for the propagation of feature annotation.</text>
</comment>
<evidence type="ECO:0000256" key="5">
    <source>
        <dbReference type="RuleBase" id="RU367026"/>
    </source>
</evidence>
<evidence type="ECO:0000256" key="4">
    <source>
        <dbReference type="ARBA" id="ARBA00023136"/>
    </source>
</evidence>
<keyword evidence="5" id="KW-0653">Protein transport</keyword>
<keyword evidence="5" id="KW-0931">ER-Golgi transport</keyword>
<keyword evidence="2 5" id="KW-0812">Transmembrane</keyword>
<dbReference type="PANTHER" id="PTHR12701">
    <property type="entry name" value="BCR-ASSOCIATED PROTEIN, BAP"/>
    <property type="match status" value="1"/>
</dbReference>
<organism evidence="8 9">
    <name type="scientific">Ogataea polymorpha</name>
    <dbReference type="NCBI Taxonomy" id="460523"/>
    <lineage>
        <taxon>Eukaryota</taxon>
        <taxon>Fungi</taxon>
        <taxon>Dikarya</taxon>
        <taxon>Ascomycota</taxon>
        <taxon>Saccharomycotina</taxon>
        <taxon>Pichiomycetes</taxon>
        <taxon>Pichiales</taxon>
        <taxon>Pichiaceae</taxon>
        <taxon>Ogataea</taxon>
    </lineage>
</organism>
<evidence type="ECO:0000259" key="7">
    <source>
        <dbReference type="Pfam" id="PF05529"/>
    </source>
</evidence>
<evidence type="ECO:0000313" key="8">
    <source>
        <dbReference type="EMBL" id="KAH3665013.1"/>
    </source>
</evidence>
<comment type="similarity">
    <text evidence="5">Belongs to the BCAP29/BCAP31 family.</text>
</comment>
<dbReference type="GO" id="GO:0006886">
    <property type="term" value="P:intracellular protein transport"/>
    <property type="evidence" value="ECO:0007669"/>
    <property type="project" value="UniProtKB-UniRule"/>
</dbReference>
<feature type="coiled-coil region" evidence="6">
    <location>
        <begin position="158"/>
        <end position="192"/>
    </location>
</feature>
<protein>
    <recommendedName>
        <fullName evidence="5">Endoplasmic reticulum transmembrane protein</fullName>
    </recommendedName>
</protein>
<evidence type="ECO:0000313" key="9">
    <source>
        <dbReference type="Proteomes" id="UP000788993"/>
    </source>
</evidence>
<keyword evidence="5" id="KW-0813">Transport</keyword>
<dbReference type="Proteomes" id="UP000788993">
    <property type="component" value="Unassembled WGS sequence"/>
</dbReference>
<reference evidence="8" key="2">
    <citation type="submission" date="2021-01" db="EMBL/GenBank/DDBJ databases">
        <authorList>
            <person name="Schikora-Tamarit M.A."/>
        </authorList>
    </citation>
    <scope>NUCLEOTIDE SEQUENCE</scope>
    <source>
        <strain evidence="8">NCAIM Y.01608</strain>
    </source>
</reference>
<keyword evidence="9" id="KW-1185">Reference proteome</keyword>
<evidence type="ECO:0000256" key="6">
    <source>
        <dbReference type="SAM" id="Coils"/>
    </source>
</evidence>
<comment type="subcellular location">
    <subcellularLocation>
        <location evidence="5">Endoplasmic reticulum membrane</location>
        <topology evidence="5">Multi-pass membrane protein</topology>
    </subcellularLocation>
    <subcellularLocation>
        <location evidence="1">Membrane</location>
        <topology evidence="1">Multi-pass membrane protein</topology>
    </subcellularLocation>
</comment>
<comment type="function">
    <text evidence="5">May play a role in anterograde transport of membrane proteins from the endoplasmic reticulum to the Golgi.</text>
</comment>
<feature type="transmembrane region" description="Helical" evidence="5">
    <location>
        <begin position="46"/>
        <end position="66"/>
    </location>
</feature>
<keyword evidence="4 5" id="KW-0472">Membrane</keyword>
<proteinExistence type="inferred from homology"/>
<dbReference type="AlphaFoldDB" id="A0A9P8T3K8"/>
<accession>A0A9P8T3K8</accession>
<reference evidence="8" key="1">
    <citation type="journal article" date="2021" name="Open Biol.">
        <title>Shared evolutionary footprints suggest mitochondrial oxidative damage underlies multiple complex I losses in fungi.</title>
        <authorList>
            <person name="Schikora-Tamarit M.A."/>
            <person name="Marcet-Houben M."/>
            <person name="Nosek J."/>
            <person name="Gabaldon T."/>
        </authorList>
    </citation>
    <scope>NUCLEOTIDE SEQUENCE</scope>
    <source>
        <strain evidence="8">NCAIM Y.01608</strain>
    </source>
</reference>
<evidence type="ECO:0000256" key="3">
    <source>
        <dbReference type="ARBA" id="ARBA00022989"/>
    </source>
</evidence>
<dbReference type="PANTHER" id="PTHR12701:SF20">
    <property type="entry name" value="ENDOPLASMIC RETICULUM TRANSMEMBRANE PROTEIN"/>
    <property type="match status" value="1"/>
</dbReference>
<gene>
    <name evidence="8" type="ORF">OGATHE_003828</name>
</gene>
<keyword evidence="3 5" id="KW-1133">Transmembrane helix</keyword>
<dbReference type="GO" id="GO:0070973">
    <property type="term" value="P:protein localization to endoplasmic reticulum exit site"/>
    <property type="evidence" value="ECO:0007669"/>
    <property type="project" value="UniProtKB-UniRule"/>
</dbReference>
<keyword evidence="6" id="KW-0175">Coiled coil</keyword>
<dbReference type="GO" id="GO:0006888">
    <property type="term" value="P:endoplasmic reticulum to Golgi vesicle-mediated transport"/>
    <property type="evidence" value="ECO:0007669"/>
    <property type="project" value="UniProtKB-UniRule"/>
</dbReference>
<sequence>MPLHYNLVFALLISEVALFALISLPLPSKFRKPLLKTLSGPFHSQHFQITTKCVLGFVLVLFLDALNRMKTVTNELQSQQDSPIAGAVGVHESRSEIQAKRFYAQRNVYLCGFTLFQTLIVNRTFSLVFELLAVKENLAESQKKDNIDSLDTVDDKKVEELKSKIAQQDETIENLKSQASALSDEYDGLSKRKI</sequence>
<feature type="transmembrane region" description="Helical" evidence="5">
    <location>
        <begin position="7"/>
        <end position="26"/>
    </location>
</feature>
<dbReference type="EMBL" id="JAEUBD010001178">
    <property type="protein sequence ID" value="KAH3665013.1"/>
    <property type="molecule type" value="Genomic_DNA"/>
</dbReference>
<keyword evidence="5" id="KW-0256">Endoplasmic reticulum</keyword>
<feature type="domain" description="BAP29/BAP31 transmembrane" evidence="7">
    <location>
        <begin position="1"/>
        <end position="139"/>
    </location>
</feature>
<dbReference type="GO" id="GO:0005789">
    <property type="term" value="C:endoplasmic reticulum membrane"/>
    <property type="evidence" value="ECO:0007669"/>
    <property type="project" value="UniProtKB-SubCell"/>
</dbReference>
<name>A0A9P8T3K8_9ASCO</name>
<evidence type="ECO:0000256" key="2">
    <source>
        <dbReference type="ARBA" id="ARBA00022692"/>
    </source>
</evidence>
<comment type="caution">
    <text evidence="8">The sequence shown here is derived from an EMBL/GenBank/DDBJ whole genome shotgun (WGS) entry which is preliminary data.</text>
</comment>
<dbReference type="Pfam" id="PF05529">
    <property type="entry name" value="Bap31"/>
    <property type="match status" value="1"/>
</dbReference>
<evidence type="ECO:0000256" key="1">
    <source>
        <dbReference type="ARBA" id="ARBA00004141"/>
    </source>
</evidence>
<dbReference type="InterPro" id="IPR008417">
    <property type="entry name" value="BAP29/BAP31"/>
</dbReference>